<dbReference type="Pfam" id="PF00125">
    <property type="entry name" value="Histone"/>
    <property type="match status" value="1"/>
</dbReference>
<dbReference type="PRINTS" id="PR00620">
    <property type="entry name" value="HISTONEH2A"/>
</dbReference>
<evidence type="ECO:0000256" key="1">
    <source>
        <dbReference type="RuleBase" id="RU003767"/>
    </source>
</evidence>
<feature type="non-terminal residue" evidence="3">
    <location>
        <position position="89"/>
    </location>
</feature>
<dbReference type="GO" id="GO:0005634">
    <property type="term" value="C:nucleus"/>
    <property type="evidence" value="ECO:0007669"/>
    <property type="project" value="UniProtKB-SubCell"/>
</dbReference>
<dbReference type="AlphaFoldDB" id="A0AA38G053"/>
<comment type="caution">
    <text evidence="3">The sequence shown here is derived from an EMBL/GenBank/DDBJ whole genome shotgun (WGS) entry which is preliminary data.</text>
</comment>
<dbReference type="InterPro" id="IPR007125">
    <property type="entry name" value="H2A/H2B/H3"/>
</dbReference>
<dbReference type="InterPro" id="IPR009072">
    <property type="entry name" value="Histone-fold"/>
</dbReference>
<reference evidence="3 4" key="1">
    <citation type="journal article" date="2021" name="Nat. Plants">
        <title>The Taxus genome provides insights into paclitaxel biosynthesis.</title>
        <authorList>
            <person name="Xiong X."/>
            <person name="Gou J."/>
            <person name="Liao Q."/>
            <person name="Li Y."/>
            <person name="Zhou Q."/>
            <person name="Bi G."/>
            <person name="Li C."/>
            <person name="Du R."/>
            <person name="Wang X."/>
            <person name="Sun T."/>
            <person name="Guo L."/>
            <person name="Liang H."/>
            <person name="Lu P."/>
            <person name="Wu Y."/>
            <person name="Zhang Z."/>
            <person name="Ro D.K."/>
            <person name="Shang Y."/>
            <person name="Huang S."/>
            <person name="Yan J."/>
        </authorList>
    </citation>
    <scope>NUCLEOTIDE SEQUENCE [LARGE SCALE GENOMIC DNA]</scope>
    <source>
        <strain evidence="3">Ta-2019</strain>
    </source>
</reference>
<keyword evidence="4" id="KW-1185">Reference proteome</keyword>
<keyword evidence="1" id="KW-0539">Nucleus</keyword>
<dbReference type="EMBL" id="JAHRHJ020000006">
    <property type="protein sequence ID" value="KAH9312960.1"/>
    <property type="molecule type" value="Genomic_DNA"/>
</dbReference>
<dbReference type="GO" id="GO:0003677">
    <property type="term" value="F:DNA binding"/>
    <property type="evidence" value="ECO:0007669"/>
    <property type="project" value="UniProtKB-KW"/>
</dbReference>
<accession>A0AA38G053</accession>
<dbReference type="GO" id="GO:0000786">
    <property type="term" value="C:nucleosome"/>
    <property type="evidence" value="ECO:0007669"/>
    <property type="project" value="UniProtKB-KW"/>
</dbReference>
<sequence length="89" mass="10110">FPVGRITRFLKNDRYAKHIGGRAPVYLAAVKEYLAALALELARNMTRDNKKSHIIPRHILLAVRNDEELEKWVGSITISSGRVFAQYSS</sequence>
<dbReference type="GO" id="GO:0030527">
    <property type="term" value="F:structural constituent of chromatin"/>
    <property type="evidence" value="ECO:0007669"/>
    <property type="project" value="InterPro"/>
</dbReference>
<organism evidence="3 4">
    <name type="scientific">Taxus chinensis</name>
    <name type="common">Chinese yew</name>
    <name type="synonym">Taxus wallichiana var. chinensis</name>
    <dbReference type="NCBI Taxonomy" id="29808"/>
    <lineage>
        <taxon>Eukaryota</taxon>
        <taxon>Viridiplantae</taxon>
        <taxon>Streptophyta</taxon>
        <taxon>Embryophyta</taxon>
        <taxon>Tracheophyta</taxon>
        <taxon>Spermatophyta</taxon>
        <taxon>Pinopsida</taxon>
        <taxon>Pinidae</taxon>
        <taxon>Conifers II</taxon>
        <taxon>Cupressales</taxon>
        <taxon>Taxaceae</taxon>
        <taxon>Taxus</taxon>
    </lineage>
</organism>
<feature type="domain" description="Core Histone H2A/H2B/H3" evidence="2">
    <location>
        <begin position="1"/>
        <end position="64"/>
    </location>
</feature>
<keyword evidence="1" id="KW-0544">Nucleosome core</keyword>
<dbReference type="Proteomes" id="UP000824469">
    <property type="component" value="Unassembled WGS sequence"/>
</dbReference>
<dbReference type="SUPFAM" id="SSF47113">
    <property type="entry name" value="Histone-fold"/>
    <property type="match status" value="1"/>
</dbReference>
<proteinExistence type="inferred from homology"/>
<keyword evidence="1" id="KW-0238">DNA-binding</keyword>
<name>A0AA38G053_TAXCH</name>
<protein>
    <recommendedName>
        <fullName evidence="1">Histone H2A</fullName>
    </recommendedName>
</protein>
<gene>
    <name evidence="3" type="ORF">KI387_027995</name>
</gene>
<dbReference type="PANTHER" id="PTHR23430">
    <property type="entry name" value="HISTONE H2A"/>
    <property type="match status" value="1"/>
</dbReference>
<comment type="similarity">
    <text evidence="1">Belongs to the histone H2A family.</text>
</comment>
<dbReference type="SMART" id="SM00414">
    <property type="entry name" value="H2A"/>
    <property type="match status" value="1"/>
</dbReference>
<feature type="non-terminal residue" evidence="3">
    <location>
        <position position="1"/>
    </location>
</feature>
<evidence type="ECO:0000313" key="4">
    <source>
        <dbReference type="Proteomes" id="UP000824469"/>
    </source>
</evidence>
<dbReference type="CDD" id="cd00074">
    <property type="entry name" value="HFD_H2A"/>
    <property type="match status" value="1"/>
</dbReference>
<evidence type="ECO:0000259" key="2">
    <source>
        <dbReference type="Pfam" id="PF00125"/>
    </source>
</evidence>
<evidence type="ECO:0000313" key="3">
    <source>
        <dbReference type="EMBL" id="KAH9312960.1"/>
    </source>
</evidence>
<dbReference type="InterPro" id="IPR002119">
    <property type="entry name" value="Histone_H2A"/>
</dbReference>
<comment type="subunit">
    <text evidence="1">The nucleosome is a histone octamer containing two molecules each of H2A, H2B, H3 and H4 assembled in one H3-H4 heterotetramer and two H2A-H2B heterodimers. The octamer wraps approximately 147 bp of DNA.</text>
</comment>
<comment type="subcellular location">
    <subcellularLocation>
        <location evidence="1">Nucleus</location>
    </subcellularLocation>
</comment>
<dbReference type="GO" id="GO:0046982">
    <property type="term" value="F:protein heterodimerization activity"/>
    <property type="evidence" value="ECO:0007669"/>
    <property type="project" value="InterPro"/>
</dbReference>
<dbReference type="Gene3D" id="1.10.20.10">
    <property type="entry name" value="Histone, subunit A"/>
    <property type="match status" value="1"/>
</dbReference>
<keyword evidence="1" id="KW-0158">Chromosome</keyword>